<accession>A0A7J8M5K9</accession>
<dbReference type="AlphaFoldDB" id="A0A7J8M5K9"/>
<gene>
    <name evidence="1" type="ORF">Golob_016926</name>
</gene>
<evidence type="ECO:0000313" key="2">
    <source>
        <dbReference type="Proteomes" id="UP000593572"/>
    </source>
</evidence>
<protein>
    <submittedName>
        <fullName evidence="1">Uncharacterized protein</fullName>
    </submittedName>
</protein>
<organism evidence="1 2">
    <name type="scientific">Gossypium lobatum</name>
    <dbReference type="NCBI Taxonomy" id="34289"/>
    <lineage>
        <taxon>Eukaryota</taxon>
        <taxon>Viridiplantae</taxon>
        <taxon>Streptophyta</taxon>
        <taxon>Embryophyta</taxon>
        <taxon>Tracheophyta</taxon>
        <taxon>Spermatophyta</taxon>
        <taxon>Magnoliopsida</taxon>
        <taxon>eudicotyledons</taxon>
        <taxon>Gunneridae</taxon>
        <taxon>Pentapetalae</taxon>
        <taxon>rosids</taxon>
        <taxon>malvids</taxon>
        <taxon>Malvales</taxon>
        <taxon>Malvaceae</taxon>
        <taxon>Malvoideae</taxon>
        <taxon>Gossypium</taxon>
    </lineage>
</organism>
<proteinExistence type="predicted"/>
<evidence type="ECO:0000313" key="1">
    <source>
        <dbReference type="EMBL" id="MBA0559998.1"/>
    </source>
</evidence>
<sequence length="23" mass="2766">MHFLSRVFIPITKTLAHAMLEFY</sequence>
<comment type="caution">
    <text evidence="1">The sequence shown here is derived from an EMBL/GenBank/DDBJ whole genome shotgun (WGS) entry which is preliminary data.</text>
</comment>
<keyword evidence="2" id="KW-1185">Reference proteome</keyword>
<reference evidence="1 2" key="1">
    <citation type="journal article" date="2019" name="Genome Biol. Evol.">
        <title>Insights into the evolution of the New World diploid cottons (Gossypium, subgenus Houzingenia) based on genome sequencing.</title>
        <authorList>
            <person name="Grover C.E."/>
            <person name="Arick M.A. 2nd"/>
            <person name="Thrash A."/>
            <person name="Conover J.L."/>
            <person name="Sanders W.S."/>
            <person name="Peterson D.G."/>
            <person name="Frelichowski J.E."/>
            <person name="Scheffler J.A."/>
            <person name="Scheffler B.E."/>
            <person name="Wendel J.F."/>
        </authorList>
    </citation>
    <scope>NUCLEOTIDE SEQUENCE [LARGE SCALE GENOMIC DNA]</scope>
    <source>
        <strain evidence="1">157</strain>
        <tissue evidence="1">Leaf</tissue>
    </source>
</reference>
<name>A0A7J8M5K9_9ROSI</name>
<dbReference type="EMBL" id="JABEZX010000007">
    <property type="protein sequence ID" value="MBA0559998.1"/>
    <property type="molecule type" value="Genomic_DNA"/>
</dbReference>
<dbReference type="Proteomes" id="UP000593572">
    <property type="component" value="Unassembled WGS sequence"/>
</dbReference>